<dbReference type="CDD" id="cd00093">
    <property type="entry name" value="HTH_XRE"/>
    <property type="match status" value="1"/>
</dbReference>
<dbReference type="InterPro" id="IPR015927">
    <property type="entry name" value="Peptidase_S24_S26A/B/C"/>
</dbReference>
<evidence type="ECO:0000256" key="2">
    <source>
        <dbReference type="ARBA" id="ARBA00022801"/>
    </source>
</evidence>
<dbReference type="InterPro" id="IPR019756">
    <property type="entry name" value="Pept_S26A_signal_pept_1_Ser-AS"/>
</dbReference>
<dbReference type="SUPFAM" id="SSF47413">
    <property type="entry name" value="lambda repressor-like DNA-binding domains"/>
    <property type="match status" value="1"/>
</dbReference>
<dbReference type="PROSITE" id="PS50943">
    <property type="entry name" value="HTH_CROC1"/>
    <property type="match status" value="1"/>
</dbReference>
<evidence type="ECO:0000313" key="10">
    <source>
        <dbReference type="Proteomes" id="UP001271263"/>
    </source>
</evidence>
<dbReference type="InterPro" id="IPR039418">
    <property type="entry name" value="LexA-like"/>
</dbReference>
<keyword evidence="5" id="KW-0804">Transcription</keyword>
<evidence type="ECO:0000313" key="9">
    <source>
        <dbReference type="Proteomes" id="UP001259340"/>
    </source>
</evidence>
<comment type="caution">
    <text evidence="7">The sequence shown here is derived from an EMBL/GenBank/DDBJ whole genome shotgun (WGS) entry which is preliminary data.</text>
</comment>
<dbReference type="Pfam" id="PF01381">
    <property type="entry name" value="HTH_3"/>
    <property type="match status" value="1"/>
</dbReference>
<dbReference type="InterPro" id="IPR010982">
    <property type="entry name" value="Lambda_DNA-bd_dom_sf"/>
</dbReference>
<dbReference type="Proteomes" id="UP001259340">
    <property type="component" value="Unassembled WGS sequence"/>
</dbReference>
<dbReference type="AlphaFoldDB" id="A0AAW8NJG4"/>
<keyword evidence="1" id="KW-0645">Protease</keyword>
<proteinExistence type="predicted"/>
<dbReference type="RefSeq" id="WP_310654408.1">
    <property type="nucleotide sequence ID" value="NZ_JAPMLA010000009.1"/>
</dbReference>
<feature type="domain" description="HTH cro/C1-type" evidence="6">
    <location>
        <begin position="35"/>
        <end position="88"/>
    </location>
</feature>
<dbReference type="InterPro" id="IPR036286">
    <property type="entry name" value="LexA/Signal_pep-like_sf"/>
</dbReference>
<dbReference type="PANTHER" id="PTHR40661:SF3">
    <property type="entry name" value="FELS-1 PROPHAGE TRANSCRIPTIONAL REGULATOR"/>
    <property type="match status" value="1"/>
</dbReference>
<dbReference type="EMBL" id="JAPMLE010000001">
    <property type="protein sequence ID" value="MDR8523442.1"/>
    <property type="molecule type" value="Genomic_DNA"/>
</dbReference>
<dbReference type="GO" id="GO:0004252">
    <property type="term" value="F:serine-type endopeptidase activity"/>
    <property type="evidence" value="ECO:0007669"/>
    <property type="project" value="InterPro"/>
</dbReference>
<organism evidence="7 9">
    <name type="scientific">Shewanella fidelis</name>
    <dbReference type="NCBI Taxonomy" id="173509"/>
    <lineage>
        <taxon>Bacteria</taxon>
        <taxon>Pseudomonadati</taxon>
        <taxon>Pseudomonadota</taxon>
        <taxon>Gammaproteobacteria</taxon>
        <taxon>Alteromonadales</taxon>
        <taxon>Shewanellaceae</taxon>
        <taxon>Shewanella</taxon>
    </lineage>
</organism>
<accession>A0AAW8NJG4</accession>
<evidence type="ECO:0000313" key="7">
    <source>
        <dbReference type="EMBL" id="MDR8523442.1"/>
    </source>
</evidence>
<evidence type="ECO:0000256" key="4">
    <source>
        <dbReference type="ARBA" id="ARBA00023125"/>
    </source>
</evidence>
<dbReference type="Pfam" id="PF00717">
    <property type="entry name" value="Peptidase_S24"/>
    <property type="match status" value="1"/>
</dbReference>
<evidence type="ECO:0000259" key="6">
    <source>
        <dbReference type="PROSITE" id="PS50943"/>
    </source>
</evidence>
<reference evidence="7" key="2">
    <citation type="submission" date="2022-11" db="EMBL/GenBank/DDBJ databases">
        <title>Prophages regulate Shewanella fidelis motility and biofilm formation: implications for gut colonization dynamics in Ciona robusta.</title>
        <authorList>
            <person name="Natarajan O."/>
            <person name="Gibboney S.L."/>
            <person name="Young M.N."/>
            <person name="Lim S.J."/>
            <person name="Pluta N."/>
            <person name="Atkinson C.G.F."/>
            <person name="Leigh B.A."/>
            <person name="Liberti A."/>
            <person name="Kees E."/>
            <person name="Breitbart M."/>
            <person name="Gralnick J."/>
            <person name="Dishaw L.J."/>
        </authorList>
    </citation>
    <scope>NUCLEOTIDE SEQUENCE</scope>
    <source>
        <strain evidence="7">3313</strain>
    </source>
</reference>
<keyword evidence="2" id="KW-0378">Hydrolase</keyword>
<dbReference type="SMART" id="SM00530">
    <property type="entry name" value="HTH_XRE"/>
    <property type="match status" value="1"/>
</dbReference>
<dbReference type="PANTHER" id="PTHR40661">
    <property type="match status" value="1"/>
</dbReference>
<keyword evidence="10" id="KW-1185">Reference proteome</keyword>
<dbReference type="CDD" id="cd06529">
    <property type="entry name" value="S24_LexA-like"/>
    <property type="match status" value="1"/>
</dbReference>
<dbReference type="Proteomes" id="UP001271263">
    <property type="component" value="Unassembled WGS sequence"/>
</dbReference>
<dbReference type="Gene3D" id="1.10.260.40">
    <property type="entry name" value="lambda repressor-like DNA-binding domains"/>
    <property type="match status" value="1"/>
</dbReference>
<dbReference type="EMBL" id="JAPMLD010000003">
    <property type="protein sequence ID" value="MDW4824583.1"/>
    <property type="molecule type" value="Genomic_DNA"/>
</dbReference>
<dbReference type="PROSITE" id="PS00501">
    <property type="entry name" value="SPASE_I_1"/>
    <property type="match status" value="1"/>
</dbReference>
<dbReference type="GO" id="GO:0006508">
    <property type="term" value="P:proteolysis"/>
    <property type="evidence" value="ECO:0007669"/>
    <property type="project" value="UniProtKB-KW"/>
</dbReference>
<keyword evidence="3" id="KW-0805">Transcription regulation</keyword>
<dbReference type="GO" id="GO:0016020">
    <property type="term" value="C:membrane"/>
    <property type="evidence" value="ECO:0007669"/>
    <property type="project" value="InterPro"/>
</dbReference>
<dbReference type="Gene3D" id="2.10.109.10">
    <property type="entry name" value="Umud Fragment, subunit A"/>
    <property type="match status" value="1"/>
</dbReference>
<dbReference type="InterPro" id="IPR001387">
    <property type="entry name" value="Cro/C1-type_HTH"/>
</dbReference>
<name>A0AAW8NJG4_9GAMM</name>
<keyword evidence="4" id="KW-0238">DNA-binding</keyword>
<evidence type="ECO:0000256" key="1">
    <source>
        <dbReference type="ARBA" id="ARBA00022670"/>
    </source>
</evidence>
<reference evidence="8 10" key="1">
    <citation type="journal article" date="2022" name="bioRxiv">
        <title>Prophages regulate Shewanella fidelis 3313 motility and biofilm formation: implications for gut colonization dynamics in Ciona robusta.</title>
        <authorList>
            <person name="Natarajan O."/>
            <person name="Gibboney S.L."/>
            <person name="Young M.N."/>
            <person name="Lim S.J."/>
            <person name="Pluta N."/>
            <person name="Atkinson C.G."/>
            <person name="Leigh B.A."/>
            <person name="Liberti A."/>
            <person name="Kees E.D."/>
            <person name="Breitbart M."/>
            <person name="Gralnick J.A."/>
            <person name="Dishaw L.J."/>
        </authorList>
    </citation>
    <scope>NUCLEOTIDE SEQUENCE [LARGE SCALE GENOMIC DNA]</scope>
    <source>
        <strain evidence="8 10">JG4066</strain>
    </source>
</reference>
<evidence type="ECO:0000313" key="8">
    <source>
        <dbReference type="EMBL" id="MDW4824583.1"/>
    </source>
</evidence>
<sequence length="239" mass="26967">MSEIKGDTLEKDLAEENGITDPFLAEQIGSFGERLEQLIERKNVSRRMLATMAGTTEASIRNYIKGRMPQIDVAYKIAKVLGVSVDELISGESAEPSLSSEYVFIPVYNVKVSAGHGLFNTKPEDIVRRLAFRKNWLNYRGFNDSDLVMVMTQGDSMEPTLHSGNSLLIDTSDKNLTDGCIFVLRFGDELYAKRLQKRFDGDIRLISDNKEYEDQIVKADEINTLQIIGKVVWIGKDLY</sequence>
<evidence type="ECO:0000256" key="3">
    <source>
        <dbReference type="ARBA" id="ARBA00023015"/>
    </source>
</evidence>
<evidence type="ECO:0000256" key="5">
    <source>
        <dbReference type="ARBA" id="ARBA00023163"/>
    </source>
</evidence>
<gene>
    <name evidence="7" type="ORF">OS133_07030</name>
    <name evidence="8" type="ORF">OS134_10990</name>
</gene>
<protein>
    <submittedName>
        <fullName evidence="7">XRE family transcriptional regulator</fullName>
    </submittedName>
</protein>
<dbReference type="SUPFAM" id="SSF51306">
    <property type="entry name" value="LexA/Signal peptidase"/>
    <property type="match status" value="1"/>
</dbReference>
<dbReference type="GO" id="GO:0003677">
    <property type="term" value="F:DNA binding"/>
    <property type="evidence" value="ECO:0007669"/>
    <property type="project" value="UniProtKB-KW"/>
</dbReference>